<evidence type="ECO:0000259" key="3">
    <source>
        <dbReference type="Pfam" id="PF16344"/>
    </source>
</evidence>
<reference evidence="4 5" key="1">
    <citation type="submission" date="2024-03" db="EMBL/GenBank/DDBJ databases">
        <title>Chitinophaga caseinilytica sp. nov., a casein hydrolysing bacterium isolated from forest soil.</title>
        <authorList>
            <person name="Lee D.S."/>
            <person name="Han D.M."/>
            <person name="Baek J.H."/>
            <person name="Choi D.G."/>
            <person name="Jeon J.H."/>
            <person name="Jeon C.O."/>
        </authorList>
    </citation>
    <scope>NUCLEOTIDE SEQUENCE [LARGE SCALE GENOMIC DNA]</scope>
    <source>
        <strain evidence="4 5">KACC 19118</strain>
    </source>
</reference>
<evidence type="ECO:0000259" key="2">
    <source>
        <dbReference type="Pfam" id="PF04773"/>
    </source>
</evidence>
<dbReference type="Pfam" id="PF04773">
    <property type="entry name" value="FecR"/>
    <property type="match status" value="1"/>
</dbReference>
<evidence type="ECO:0000256" key="1">
    <source>
        <dbReference type="SAM" id="Phobius"/>
    </source>
</evidence>
<name>A0ABZ2Z2L1_9BACT</name>
<dbReference type="Gene3D" id="2.60.120.1440">
    <property type="match status" value="1"/>
</dbReference>
<dbReference type="InterPro" id="IPR012373">
    <property type="entry name" value="Ferrdict_sens_TM"/>
</dbReference>
<dbReference type="Gene3D" id="3.55.50.30">
    <property type="match status" value="1"/>
</dbReference>
<evidence type="ECO:0000313" key="5">
    <source>
        <dbReference type="Proteomes" id="UP001449657"/>
    </source>
</evidence>
<accession>A0ABZ2Z2L1</accession>
<organism evidence="4 5">
    <name type="scientific">Chitinophaga caseinilytica</name>
    <dbReference type="NCBI Taxonomy" id="2267521"/>
    <lineage>
        <taxon>Bacteria</taxon>
        <taxon>Pseudomonadati</taxon>
        <taxon>Bacteroidota</taxon>
        <taxon>Chitinophagia</taxon>
        <taxon>Chitinophagales</taxon>
        <taxon>Chitinophagaceae</taxon>
        <taxon>Chitinophaga</taxon>
    </lineage>
</organism>
<sequence length="401" mass="43870">MEHQFNVAEDFLLDDSFLRFCMGTDEAAARHWEAWLAANPEKQPAFAEACRIFDVVNGRQGRLDAEVDRFRGILGDHVAMQTAKTAKVRRMYIWRTAAACAFIAVAVAGWKMWNNKSQPSPGKPVTAAKGNDVLPGKTTAQLVLGDGTAVQLDEHVQQGLQEKDGTRIGRSKGQLTYDAAANTAVETIYNTLTTPRGGEYKVILPDGSQVWMNAGSSLRFPTRFSGTERTVYLNGEAYFDIAPKAAQPFFVETKNGMKVAVLGTGFNIMAYEDESAVNTTLVSGKVKVISADGKNVTLAPAQTASLSRGNGQLNVAAADISKVTAWKEGMFEFDDDDISTVMRQLARWYDVEVKFSGPVPDKHYTGSIRRQSTLSQALRILKTAGIGFKIEGRQIVVDVQQ</sequence>
<feature type="domain" description="FecR protein" evidence="2">
    <location>
        <begin position="191"/>
        <end position="287"/>
    </location>
</feature>
<evidence type="ECO:0000313" key="4">
    <source>
        <dbReference type="EMBL" id="WZN45989.1"/>
    </source>
</evidence>
<keyword evidence="1" id="KW-1133">Transmembrane helix</keyword>
<keyword evidence="1" id="KW-0472">Membrane</keyword>
<dbReference type="InterPro" id="IPR006860">
    <property type="entry name" value="FecR"/>
</dbReference>
<protein>
    <submittedName>
        <fullName evidence="4">FecR domain-containing protein</fullName>
    </submittedName>
</protein>
<feature type="transmembrane region" description="Helical" evidence="1">
    <location>
        <begin position="92"/>
        <end position="113"/>
    </location>
</feature>
<gene>
    <name evidence="4" type="ORF">WJU22_24115</name>
</gene>
<dbReference type="PANTHER" id="PTHR30273:SF2">
    <property type="entry name" value="PROTEIN FECR"/>
    <property type="match status" value="1"/>
</dbReference>
<dbReference type="Pfam" id="PF16344">
    <property type="entry name" value="FecR_C"/>
    <property type="match status" value="1"/>
</dbReference>
<dbReference type="InterPro" id="IPR032508">
    <property type="entry name" value="FecR_C"/>
</dbReference>
<proteinExistence type="predicted"/>
<dbReference type="PANTHER" id="PTHR30273">
    <property type="entry name" value="PERIPLASMIC SIGNAL SENSOR AND SIGMA FACTOR ACTIVATOR FECR-RELATED"/>
    <property type="match status" value="1"/>
</dbReference>
<keyword evidence="1" id="KW-0812">Transmembrane</keyword>
<dbReference type="EMBL" id="CP150096">
    <property type="protein sequence ID" value="WZN45989.1"/>
    <property type="molecule type" value="Genomic_DNA"/>
</dbReference>
<keyword evidence="5" id="KW-1185">Reference proteome</keyword>
<dbReference type="Proteomes" id="UP001449657">
    <property type="component" value="Chromosome"/>
</dbReference>
<dbReference type="RefSeq" id="WP_341840730.1">
    <property type="nucleotide sequence ID" value="NZ_CP149792.1"/>
</dbReference>
<feature type="domain" description="Protein FecR C-terminal" evidence="3">
    <location>
        <begin position="331"/>
        <end position="397"/>
    </location>
</feature>